<dbReference type="Pfam" id="PF06996">
    <property type="entry name" value="T6SS_TssG"/>
    <property type="match status" value="1"/>
</dbReference>
<keyword evidence="2" id="KW-1185">Reference proteome</keyword>
<dbReference type="AlphaFoldDB" id="A0A2N7VN65"/>
<accession>A0A2N7VN65</accession>
<dbReference type="PANTHER" id="PTHR35564">
    <property type="match status" value="1"/>
</dbReference>
<dbReference type="RefSeq" id="WP_102646538.1">
    <property type="nucleotide sequence ID" value="NZ_PNYA01000014.1"/>
</dbReference>
<dbReference type="NCBIfam" id="TIGR03347">
    <property type="entry name" value="VI_chp_1"/>
    <property type="match status" value="1"/>
</dbReference>
<sequence length="356" mass="38256">MEAMGTDDRLPATALIARLLAHPHDFDLFQAIHLLERTQSWARPVGTGDGTDEAVRFAGHVSLAFEPSDIRAVRAQTPQPERTTYTVSSAAMTLAGANGPLPLPFTEWLLARRAARETAMSDFLDIFNHRFLSFLYRSRQKHAPGLNGRAPDDAALTACLDALGNLGLRAGERGPGGARRWLRHAGLFGAAPRSMAGLLAMLSDRLGVAARGGQFIGGWRELDARDSVRLSGLARGASRLNGRAVVGRRCWDQAAGIRIEFVDLPADRFEALLPGGKLHELTAWLVQSYLEQDLDVHVVLRPAPGPAACAVGGAGAARLGWTSWLGAQRAANAERAPARLTLRMTPSAAAWRTSNA</sequence>
<dbReference type="EMBL" id="PNYA01000014">
    <property type="protein sequence ID" value="PMS18576.1"/>
    <property type="molecule type" value="Genomic_DNA"/>
</dbReference>
<gene>
    <name evidence="1" type="ORF">C0Z18_16785</name>
</gene>
<protein>
    <submittedName>
        <fullName evidence="1">Type VI secretion system baseplate subunit TssG</fullName>
    </submittedName>
</protein>
<organism evidence="1 2">
    <name type="scientific">Trinickia dabaoshanensis</name>
    <dbReference type="NCBI Taxonomy" id="564714"/>
    <lineage>
        <taxon>Bacteria</taxon>
        <taxon>Pseudomonadati</taxon>
        <taxon>Pseudomonadota</taxon>
        <taxon>Betaproteobacteria</taxon>
        <taxon>Burkholderiales</taxon>
        <taxon>Burkholderiaceae</taxon>
        <taxon>Trinickia</taxon>
    </lineage>
</organism>
<dbReference type="PANTHER" id="PTHR35564:SF4">
    <property type="entry name" value="CYTOPLASMIC PROTEIN"/>
    <property type="match status" value="1"/>
</dbReference>
<dbReference type="InterPro" id="IPR010732">
    <property type="entry name" value="T6SS_TssG-like"/>
</dbReference>
<proteinExistence type="predicted"/>
<evidence type="ECO:0000313" key="1">
    <source>
        <dbReference type="EMBL" id="PMS18576.1"/>
    </source>
</evidence>
<dbReference type="OrthoDB" id="1523296at2"/>
<name>A0A2N7VN65_9BURK</name>
<comment type="caution">
    <text evidence="1">The sequence shown here is derived from an EMBL/GenBank/DDBJ whole genome shotgun (WGS) entry which is preliminary data.</text>
</comment>
<dbReference type="Proteomes" id="UP000235616">
    <property type="component" value="Unassembled WGS sequence"/>
</dbReference>
<reference evidence="1 2" key="1">
    <citation type="submission" date="2018-01" db="EMBL/GenBank/DDBJ databases">
        <title>Whole genome analyses suggest that Burkholderia sensu lato contains two further novel genera in the rhizoxinica-symbiotica group Mycetohabitans gen. nov., and Trinickia gen. nov.: implications for the evolution of diazotrophy and nodulation in the Burkholderiaceae.</title>
        <authorList>
            <person name="Estrada-de los Santos P."/>
            <person name="Palmer M."/>
            <person name="Chavez-Ramirez B."/>
            <person name="Beukes C."/>
            <person name="Steenkamp E.T."/>
            <person name="Hirsch A.M."/>
            <person name="Manyaka P."/>
            <person name="Maluk M."/>
            <person name="Lafos M."/>
            <person name="Crook M."/>
            <person name="Gross E."/>
            <person name="Simon M.F."/>
            <person name="Bueno dos Reis Junior F."/>
            <person name="Poole P.S."/>
            <person name="Venter S.N."/>
            <person name="James E.K."/>
        </authorList>
    </citation>
    <scope>NUCLEOTIDE SEQUENCE [LARGE SCALE GENOMIC DNA]</scope>
    <source>
        <strain evidence="1 2">GIMN1.004</strain>
    </source>
</reference>
<evidence type="ECO:0000313" key="2">
    <source>
        <dbReference type="Proteomes" id="UP000235616"/>
    </source>
</evidence>